<feature type="domain" description="ABC transmembrane type-2" evidence="10">
    <location>
        <begin position="16"/>
        <end position="243"/>
    </location>
</feature>
<keyword evidence="8" id="KW-0046">Antibiotic resistance</keyword>
<evidence type="ECO:0000256" key="7">
    <source>
        <dbReference type="ARBA" id="ARBA00023136"/>
    </source>
</evidence>
<dbReference type="PANTHER" id="PTHR30294:SF38">
    <property type="entry name" value="TRANSPORT PERMEASE PROTEIN"/>
    <property type="match status" value="1"/>
</dbReference>
<feature type="transmembrane region" description="Helical" evidence="9">
    <location>
        <begin position="95"/>
        <end position="118"/>
    </location>
</feature>
<dbReference type="InterPro" id="IPR013525">
    <property type="entry name" value="ABC2_TM"/>
</dbReference>
<keyword evidence="4 9" id="KW-1003">Cell membrane</keyword>
<evidence type="ECO:0000256" key="8">
    <source>
        <dbReference type="ARBA" id="ARBA00023251"/>
    </source>
</evidence>
<organism evidence="11 12">
    <name type="scientific">Corynebacterium marambiense</name>
    <dbReference type="NCBI Taxonomy" id="2765364"/>
    <lineage>
        <taxon>Bacteria</taxon>
        <taxon>Bacillati</taxon>
        <taxon>Actinomycetota</taxon>
        <taxon>Actinomycetes</taxon>
        <taxon>Mycobacteriales</taxon>
        <taxon>Corynebacteriaceae</taxon>
        <taxon>Corynebacterium</taxon>
    </lineage>
</organism>
<protein>
    <recommendedName>
        <fullName evidence="9">Transport permease protein</fullName>
    </recommendedName>
</protein>
<evidence type="ECO:0000259" key="10">
    <source>
        <dbReference type="PROSITE" id="PS51012"/>
    </source>
</evidence>
<dbReference type="PANTHER" id="PTHR30294">
    <property type="entry name" value="MEMBRANE COMPONENT OF ABC TRANSPORTER YHHJ-RELATED"/>
    <property type="match status" value="1"/>
</dbReference>
<feature type="transmembrane region" description="Helical" evidence="9">
    <location>
        <begin position="164"/>
        <end position="184"/>
    </location>
</feature>
<feature type="transmembrane region" description="Helical" evidence="9">
    <location>
        <begin position="222"/>
        <end position="240"/>
    </location>
</feature>
<evidence type="ECO:0000256" key="1">
    <source>
        <dbReference type="ARBA" id="ARBA00004651"/>
    </source>
</evidence>
<keyword evidence="6 9" id="KW-1133">Transmembrane helix</keyword>
<keyword evidence="5 9" id="KW-0812">Transmembrane</keyword>
<reference evidence="11 12" key="1">
    <citation type="submission" date="2020-12" db="EMBL/GenBank/DDBJ databases">
        <title>Genome public.</title>
        <authorList>
            <person name="Sun Q."/>
        </authorList>
    </citation>
    <scope>NUCLEOTIDE SEQUENCE [LARGE SCALE GENOMIC DNA]</scope>
    <source>
        <strain evidence="11 12">CCM 8864</strain>
    </source>
</reference>
<gene>
    <name evidence="11" type="ORF">JDV76_05810</name>
</gene>
<dbReference type="InterPro" id="IPR000412">
    <property type="entry name" value="ABC_2_transport"/>
</dbReference>
<keyword evidence="12" id="KW-1185">Reference proteome</keyword>
<feature type="transmembrane region" description="Helical" evidence="9">
    <location>
        <begin position="24"/>
        <end position="43"/>
    </location>
</feature>
<dbReference type="PIRSF" id="PIRSF006648">
    <property type="entry name" value="DrrB"/>
    <property type="match status" value="1"/>
</dbReference>
<comment type="similarity">
    <text evidence="2 9">Belongs to the ABC-2 integral membrane protein family.</text>
</comment>
<dbReference type="Pfam" id="PF01061">
    <property type="entry name" value="ABC2_membrane"/>
    <property type="match status" value="1"/>
</dbReference>
<evidence type="ECO:0000256" key="3">
    <source>
        <dbReference type="ARBA" id="ARBA00022448"/>
    </source>
</evidence>
<comment type="caution">
    <text evidence="11">The sequence shown here is derived from an EMBL/GenBank/DDBJ whole genome shotgun (WGS) entry which is preliminary data.</text>
</comment>
<keyword evidence="3 9" id="KW-0813">Transport</keyword>
<sequence length="244" mass="26190">MSAMKRTLSTSARLTLELIRDRRLAAQMLVLPTLLLTLLYFVYRDYPGFTIVAQMLLGLMPMVMMFIVAAVAVQRERTAGSLERLWTTCLTHTELLVGYALAFGGFAVVQAAVMLGVAHQALGVDPPSGVLGTAVVSLLSGVTGAVLGLVAGSFSRNEFQAVQMVPLVIGPQLFLSGIFVPTAAMPRALQWFSDSLPLTYAVKAQQHLAVENSVYSGFGTDMLILSGFSLGGLVMAALFMQRRT</sequence>
<proteinExistence type="inferred from homology"/>
<evidence type="ECO:0000256" key="4">
    <source>
        <dbReference type="ARBA" id="ARBA00022475"/>
    </source>
</evidence>
<dbReference type="Proteomes" id="UP000625574">
    <property type="component" value="Unassembled WGS sequence"/>
</dbReference>
<evidence type="ECO:0000313" key="12">
    <source>
        <dbReference type="Proteomes" id="UP000625574"/>
    </source>
</evidence>
<dbReference type="InterPro" id="IPR047817">
    <property type="entry name" value="ABC2_TM_bact-type"/>
</dbReference>
<evidence type="ECO:0000313" key="11">
    <source>
        <dbReference type="EMBL" id="MBI9000482.1"/>
    </source>
</evidence>
<evidence type="ECO:0000256" key="9">
    <source>
        <dbReference type="RuleBase" id="RU361157"/>
    </source>
</evidence>
<feature type="transmembrane region" description="Helical" evidence="9">
    <location>
        <begin position="49"/>
        <end position="74"/>
    </location>
</feature>
<evidence type="ECO:0000256" key="2">
    <source>
        <dbReference type="ARBA" id="ARBA00007783"/>
    </source>
</evidence>
<accession>A0ABS0VUN8</accession>
<dbReference type="EMBL" id="JAEIOT010000007">
    <property type="protein sequence ID" value="MBI9000482.1"/>
    <property type="molecule type" value="Genomic_DNA"/>
</dbReference>
<feature type="transmembrane region" description="Helical" evidence="9">
    <location>
        <begin position="130"/>
        <end position="152"/>
    </location>
</feature>
<name>A0ABS0VUN8_9CORY</name>
<dbReference type="InterPro" id="IPR051449">
    <property type="entry name" value="ABC-2_transporter_component"/>
</dbReference>
<keyword evidence="7 9" id="KW-0472">Membrane</keyword>
<evidence type="ECO:0000256" key="6">
    <source>
        <dbReference type="ARBA" id="ARBA00022989"/>
    </source>
</evidence>
<dbReference type="PROSITE" id="PS51012">
    <property type="entry name" value="ABC_TM2"/>
    <property type="match status" value="1"/>
</dbReference>
<evidence type="ECO:0000256" key="5">
    <source>
        <dbReference type="ARBA" id="ARBA00022692"/>
    </source>
</evidence>
<comment type="subcellular location">
    <subcellularLocation>
        <location evidence="1 9">Cell membrane</location>
        <topology evidence="1 9">Multi-pass membrane protein</topology>
    </subcellularLocation>
</comment>